<name>A0A9D5QC64_UNCW3</name>
<comment type="similarity">
    <text evidence="1 7">Belongs to the glyceraldehyde-3-phosphate dehydrogenase family.</text>
</comment>
<dbReference type="Pfam" id="PF00044">
    <property type="entry name" value="Gp_dh_N"/>
    <property type="match status" value="1"/>
</dbReference>
<dbReference type="Pfam" id="PF02800">
    <property type="entry name" value="Gp_dh_C"/>
    <property type="match status" value="1"/>
</dbReference>
<dbReference type="SUPFAM" id="SSF51735">
    <property type="entry name" value="NAD(P)-binding Rossmann-fold domains"/>
    <property type="match status" value="1"/>
</dbReference>
<feature type="domain" description="Glyceraldehyde 3-phosphate dehydrogenase NAD(P) binding" evidence="9">
    <location>
        <begin position="3"/>
        <end position="154"/>
    </location>
</feature>
<feature type="binding site" evidence="5">
    <location>
        <position position="317"/>
    </location>
    <ligand>
        <name>NAD(+)</name>
        <dbReference type="ChEBI" id="CHEBI:57540"/>
    </ligand>
</feature>
<dbReference type="GO" id="GO:0006006">
    <property type="term" value="P:glucose metabolic process"/>
    <property type="evidence" value="ECO:0007669"/>
    <property type="project" value="InterPro"/>
</dbReference>
<dbReference type="PRINTS" id="PR00078">
    <property type="entry name" value="G3PDHDRGNASE"/>
</dbReference>
<feature type="binding site" evidence="5">
    <location>
        <position position="34"/>
    </location>
    <ligand>
        <name>NAD(+)</name>
        <dbReference type="ChEBI" id="CHEBI:57540"/>
    </ligand>
</feature>
<dbReference type="InterPro" id="IPR020831">
    <property type="entry name" value="GlycerAld/Erythrose_P_DH"/>
</dbReference>
<dbReference type="Gene3D" id="3.40.50.720">
    <property type="entry name" value="NAD(P)-binding Rossmann-like Domain"/>
    <property type="match status" value="1"/>
</dbReference>
<dbReference type="Proteomes" id="UP000630660">
    <property type="component" value="Unassembled WGS sequence"/>
</dbReference>
<evidence type="ECO:0000259" key="9">
    <source>
        <dbReference type="SMART" id="SM00846"/>
    </source>
</evidence>
<dbReference type="InterPro" id="IPR020828">
    <property type="entry name" value="GlycerAld_3-P_DH_NAD(P)-bd"/>
</dbReference>
<dbReference type="FunFam" id="3.40.50.720:FF:000001">
    <property type="entry name" value="Glyceraldehyde-3-phosphate dehydrogenase"/>
    <property type="match status" value="1"/>
</dbReference>
<feature type="binding site" evidence="5">
    <location>
        <begin position="12"/>
        <end position="13"/>
    </location>
    <ligand>
        <name>NAD(+)</name>
        <dbReference type="ChEBI" id="CHEBI:57540"/>
    </ligand>
</feature>
<evidence type="ECO:0000256" key="7">
    <source>
        <dbReference type="RuleBase" id="RU000397"/>
    </source>
</evidence>
<dbReference type="GO" id="GO:0016620">
    <property type="term" value="F:oxidoreductase activity, acting on the aldehyde or oxo group of donors, NAD or NADP as acceptor"/>
    <property type="evidence" value="ECO:0007669"/>
    <property type="project" value="InterPro"/>
</dbReference>
<comment type="caution">
    <text evidence="10">The sequence shown here is derived from an EMBL/GenBank/DDBJ whole genome shotgun (WGS) entry which is preliminary data.</text>
</comment>
<accession>A0A9D5QC64</accession>
<reference evidence="10" key="1">
    <citation type="submission" date="2019-11" db="EMBL/GenBank/DDBJ databases">
        <title>Microbial mats filling the niche in hypersaline microbial mats.</title>
        <authorList>
            <person name="Wong H.L."/>
            <person name="Macleod F.I."/>
            <person name="White R.A. III"/>
            <person name="Burns B.P."/>
        </authorList>
    </citation>
    <scope>NUCLEOTIDE SEQUENCE</scope>
    <source>
        <strain evidence="10">Bin_327</strain>
    </source>
</reference>
<feature type="site" description="Activates thiol group during catalysis" evidence="6">
    <location>
        <position position="181"/>
    </location>
</feature>
<keyword evidence="5" id="KW-0520">NAD</keyword>
<evidence type="ECO:0000256" key="5">
    <source>
        <dbReference type="PIRSR" id="PIRSR000149-3"/>
    </source>
</evidence>
<sequence length="336" mass="36230">MAVRVAVNGFGRIGRIFFRSSCKNPDLDIVAVNDITDAATLAHLLTYDSVHRRDPVQAIAGDGDFTVGAHKVKVLAQKDPAKLPWKELGIDVVVEATGIFRTFEKASLHLKAGAKKVVLSAPGKGKVPIPTFVMGVNHTYYKPDTDHIINNASCTTNCLAPVVKVLDEGFTIQKGFMTTVHSYTADQRILDAPHSDLRRARAAAVSMIPTTTGATKAITKVMPHLEGRLAGMAIRVPTPNVSIVDFAAVTEKLTNADEINAAFKKAAEGELAGILTYLTDPLVSVDLTSNPASSIFDSGLTEVVDGNLVKVFSWYDNEWGYANRIRDLVLYIGGKL</sequence>
<dbReference type="EMBL" id="WJKJ01000102">
    <property type="protein sequence ID" value="MBD3364199.1"/>
    <property type="molecule type" value="Genomic_DNA"/>
</dbReference>
<dbReference type="InterPro" id="IPR006424">
    <property type="entry name" value="Glyceraldehyde-3-P_DH_1"/>
</dbReference>
<dbReference type="SUPFAM" id="SSF55347">
    <property type="entry name" value="Glyceraldehyde-3-phosphate dehydrogenase-like, C-terminal domain"/>
    <property type="match status" value="1"/>
</dbReference>
<dbReference type="EC" id="1.2.1.-" evidence="8"/>
<evidence type="ECO:0000256" key="2">
    <source>
        <dbReference type="ARBA" id="ARBA00023002"/>
    </source>
</evidence>
<dbReference type="PANTHER" id="PTHR43148">
    <property type="entry name" value="GLYCERALDEHYDE-3-PHOSPHATE DEHYDROGENASE 2"/>
    <property type="match status" value="1"/>
</dbReference>
<evidence type="ECO:0000256" key="6">
    <source>
        <dbReference type="PIRSR" id="PIRSR000149-4"/>
    </source>
</evidence>
<dbReference type="NCBIfam" id="TIGR01534">
    <property type="entry name" value="GAPDH-I"/>
    <property type="match status" value="1"/>
</dbReference>
<gene>
    <name evidence="10" type="primary">gap</name>
    <name evidence="10" type="ORF">GF359_03185</name>
</gene>
<dbReference type="SMART" id="SM00846">
    <property type="entry name" value="Gp_dh_N"/>
    <property type="match status" value="1"/>
</dbReference>
<feature type="binding site" evidence="4">
    <location>
        <position position="184"/>
    </location>
    <ligand>
        <name>D-glyceraldehyde 3-phosphate</name>
        <dbReference type="ChEBI" id="CHEBI:59776"/>
    </ligand>
</feature>
<dbReference type="PIRSF" id="PIRSF000149">
    <property type="entry name" value="GAP_DH"/>
    <property type="match status" value="1"/>
</dbReference>
<feature type="binding site" evidence="5">
    <location>
        <position position="120"/>
    </location>
    <ligand>
        <name>NAD(+)</name>
        <dbReference type="ChEBI" id="CHEBI:57540"/>
    </ligand>
</feature>
<evidence type="ECO:0000256" key="1">
    <source>
        <dbReference type="ARBA" id="ARBA00007406"/>
    </source>
</evidence>
<evidence type="ECO:0000256" key="4">
    <source>
        <dbReference type="PIRSR" id="PIRSR000149-2"/>
    </source>
</evidence>
<dbReference type="InterPro" id="IPR036291">
    <property type="entry name" value="NAD(P)-bd_dom_sf"/>
</dbReference>
<evidence type="ECO:0000256" key="8">
    <source>
        <dbReference type="RuleBase" id="RU361160"/>
    </source>
</evidence>
<dbReference type="GO" id="GO:0051287">
    <property type="term" value="F:NAD binding"/>
    <property type="evidence" value="ECO:0007669"/>
    <property type="project" value="InterPro"/>
</dbReference>
<organism evidence="10 11">
    <name type="scientific">candidate division WOR-3 bacterium</name>
    <dbReference type="NCBI Taxonomy" id="2052148"/>
    <lineage>
        <taxon>Bacteria</taxon>
        <taxon>Bacteria division WOR-3</taxon>
    </lineage>
</organism>
<proteinExistence type="inferred from homology"/>
<keyword evidence="2 8" id="KW-0560">Oxidoreductase</keyword>
<dbReference type="FunFam" id="3.30.360.10:FF:000002">
    <property type="entry name" value="Glyceraldehyde-3-phosphate dehydrogenase"/>
    <property type="match status" value="1"/>
</dbReference>
<dbReference type="PROSITE" id="PS00071">
    <property type="entry name" value="GAPDH"/>
    <property type="match status" value="1"/>
</dbReference>
<feature type="active site" description="Nucleophile" evidence="3">
    <location>
        <position position="154"/>
    </location>
</feature>
<evidence type="ECO:0000313" key="10">
    <source>
        <dbReference type="EMBL" id="MBD3364199.1"/>
    </source>
</evidence>
<dbReference type="InterPro" id="IPR020829">
    <property type="entry name" value="GlycerAld_3-P_DH_cat"/>
</dbReference>
<feature type="binding site" evidence="4">
    <location>
        <begin position="212"/>
        <end position="213"/>
    </location>
    <ligand>
        <name>D-glyceraldehyde 3-phosphate</name>
        <dbReference type="ChEBI" id="CHEBI:59776"/>
    </ligand>
</feature>
<dbReference type="GO" id="GO:0050661">
    <property type="term" value="F:NADP binding"/>
    <property type="evidence" value="ECO:0007669"/>
    <property type="project" value="InterPro"/>
</dbReference>
<protein>
    <recommendedName>
        <fullName evidence="8">Glyceraldehyde-3-phosphate dehydrogenase</fullName>
        <ecNumber evidence="8">1.2.1.-</ecNumber>
    </recommendedName>
</protein>
<dbReference type="AlphaFoldDB" id="A0A9D5QC64"/>
<feature type="binding site" evidence="4">
    <location>
        <begin position="153"/>
        <end position="155"/>
    </location>
    <ligand>
        <name>D-glyceraldehyde 3-phosphate</name>
        <dbReference type="ChEBI" id="CHEBI:59776"/>
    </ligand>
</feature>
<feature type="binding site" evidence="4">
    <location>
        <position position="235"/>
    </location>
    <ligand>
        <name>D-glyceraldehyde 3-phosphate</name>
        <dbReference type="ChEBI" id="CHEBI:59776"/>
    </ligand>
</feature>
<dbReference type="InterPro" id="IPR020830">
    <property type="entry name" value="GlycerAld_3-P_DH_AS"/>
</dbReference>
<evidence type="ECO:0000313" key="11">
    <source>
        <dbReference type="Proteomes" id="UP000630660"/>
    </source>
</evidence>
<dbReference type="Gene3D" id="3.30.360.10">
    <property type="entry name" value="Dihydrodipicolinate Reductase, domain 2"/>
    <property type="match status" value="1"/>
</dbReference>
<keyword evidence="5" id="KW-0547">Nucleotide-binding</keyword>
<dbReference type="CDD" id="cd18126">
    <property type="entry name" value="GAPDH_I_C"/>
    <property type="match status" value="1"/>
</dbReference>
<evidence type="ECO:0000256" key="3">
    <source>
        <dbReference type="PIRSR" id="PIRSR000149-1"/>
    </source>
</evidence>
<dbReference type="CDD" id="cd05214">
    <property type="entry name" value="GAPDH_I_N"/>
    <property type="match status" value="1"/>
</dbReference>